<organism evidence="2 3">
    <name type="scientific">Escallonia herrerae</name>
    <dbReference type="NCBI Taxonomy" id="1293975"/>
    <lineage>
        <taxon>Eukaryota</taxon>
        <taxon>Viridiplantae</taxon>
        <taxon>Streptophyta</taxon>
        <taxon>Embryophyta</taxon>
        <taxon>Tracheophyta</taxon>
        <taxon>Spermatophyta</taxon>
        <taxon>Magnoliopsida</taxon>
        <taxon>eudicotyledons</taxon>
        <taxon>Gunneridae</taxon>
        <taxon>Pentapetalae</taxon>
        <taxon>asterids</taxon>
        <taxon>campanulids</taxon>
        <taxon>Escalloniales</taxon>
        <taxon>Escalloniaceae</taxon>
        <taxon>Escallonia</taxon>
    </lineage>
</organism>
<evidence type="ECO:0000313" key="3">
    <source>
        <dbReference type="Proteomes" id="UP001188597"/>
    </source>
</evidence>
<name>A0AA88V9U6_9ASTE</name>
<proteinExistence type="predicted"/>
<dbReference type="SUPFAM" id="SSF51197">
    <property type="entry name" value="Clavaminate synthase-like"/>
    <property type="match status" value="1"/>
</dbReference>
<dbReference type="Gene3D" id="2.60.120.620">
    <property type="entry name" value="q2cbj1_9rhob like domain"/>
    <property type="match status" value="1"/>
</dbReference>
<feature type="transmembrane region" description="Helical" evidence="1">
    <location>
        <begin position="77"/>
        <end position="97"/>
    </location>
</feature>
<evidence type="ECO:0008006" key="4">
    <source>
        <dbReference type="Google" id="ProtNLM"/>
    </source>
</evidence>
<reference evidence="2" key="1">
    <citation type="submission" date="2022-12" db="EMBL/GenBank/DDBJ databases">
        <title>Draft genome assemblies for two species of Escallonia (Escalloniales).</title>
        <authorList>
            <person name="Chanderbali A."/>
            <person name="Dervinis C."/>
            <person name="Anghel I."/>
            <person name="Soltis D."/>
            <person name="Soltis P."/>
            <person name="Zapata F."/>
        </authorList>
    </citation>
    <scope>NUCLEOTIDE SEQUENCE</scope>
    <source>
        <strain evidence="2">UCBG64.0493</strain>
        <tissue evidence="2">Leaf</tissue>
    </source>
</reference>
<dbReference type="EMBL" id="JAVXUP010002254">
    <property type="protein sequence ID" value="KAK3004450.1"/>
    <property type="molecule type" value="Genomic_DNA"/>
</dbReference>
<comment type="caution">
    <text evidence="2">The sequence shown here is derived from an EMBL/GenBank/DDBJ whole genome shotgun (WGS) entry which is preliminary data.</text>
</comment>
<gene>
    <name evidence="2" type="ORF">RJ639_019572</name>
</gene>
<dbReference type="AlphaFoldDB" id="A0AA88V9U6"/>
<dbReference type="Proteomes" id="UP001188597">
    <property type="component" value="Unassembled WGS sequence"/>
</dbReference>
<evidence type="ECO:0000313" key="2">
    <source>
        <dbReference type="EMBL" id="KAK3004450.1"/>
    </source>
</evidence>
<accession>A0AA88V9U6</accession>
<protein>
    <recommendedName>
        <fullName evidence="4">Phytanoyl-CoA dioxygenase</fullName>
    </recommendedName>
</protein>
<keyword evidence="1" id="KW-1133">Transmembrane helix</keyword>
<keyword evidence="1" id="KW-0812">Transmembrane</keyword>
<evidence type="ECO:0000256" key="1">
    <source>
        <dbReference type="SAM" id="Phobius"/>
    </source>
</evidence>
<sequence>MGIVGNLSPDQLQFFNSDGFLVIDSFCSPEEIDAMRNRMEQLLDDFDCSSTTSIFSTKNQQRTSDDYFYESAEKVSFFFEGIVVSPEFIFFLVLLSLC</sequence>
<dbReference type="InterPro" id="IPR008775">
    <property type="entry name" value="Phytyl_CoA_dOase-like"/>
</dbReference>
<keyword evidence="3" id="KW-1185">Reference proteome</keyword>
<dbReference type="Pfam" id="PF05721">
    <property type="entry name" value="PhyH"/>
    <property type="match status" value="1"/>
</dbReference>
<keyword evidence="1" id="KW-0472">Membrane</keyword>